<sequence>ASRAACCSRFRATSRALRPMSRWRRWANRWPFHRSWSRAGPRSRPALSRSTRASGSRPASTASPWRRSPH</sequence>
<name>A0A6J4V2A3_9BACT</name>
<feature type="non-terminal residue" evidence="2">
    <location>
        <position position="1"/>
    </location>
</feature>
<accession>A0A6J4V2A3</accession>
<feature type="region of interest" description="Disordered" evidence="1">
    <location>
        <begin position="35"/>
        <end position="70"/>
    </location>
</feature>
<organism evidence="2">
    <name type="scientific">uncultured Thermomicrobiales bacterium</name>
    <dbReference type="NCBI Taxonomy" id="1645740"/>
    <lineage>
        <taxon>Bacteria</taxon>
        <taxon>Pseudomonadati</taxon>
        <taxon>Thermomicrobiota</taxon>
        <taxon>Thermomicrobia</taxon>
        <taxon>Thermomicrobiales</taxon>
        <taxon>environmental samples</taxon>
    </lineage>
</organism>
<reference evidence="2" key="1">
    <citation type="submission" date="2020-02" db="EMBL/GenBank/DDBJ databases">
        <authorList>
            <person name="Meier V. D."/>
        </authorList>
    </citation>
    <scope>NUCLEOTIDE SEQUENCE</scope>
    <source>
        <strain evidence="2">AVDCRST_MAG87</strain>
    </source>
</reference>
<dbReference type="AlphaFoldDB" id="A0A6J4V2A3"/>
<dbReference type="EMBL" id="CADCWJ010000464">
    <property type="protein sequence ID" value="CAA9566956.1"/>
    <property type="molecule type" value="Genomic_DNA"/>
</dbReference>
<protein>
    <submittedName>
        <fullName evidence="2">Glyoxalase family protein</fullName>
    </submittedName>
</protein>
<gene>
    <name evidence="2" type="ORF">AVDCRST_MAG87-2037</name>
</gene>
<feature type="compositionally biased region" description="Polar residues" evidence="1">
    <location>
        <begin position="48"/>
        <end position="63"/>
    </location>
</feature>
<evidence type="ECO:0000313" key="2">
    <source>
        <dbReference type="EMBL" id="CAA9566956.1"/>
    </source>
</evidence>
<evidence type="ECO:0000256" key="1">
    <source>
        <dbReference type="SAM" id="MobiDB-lite"/>
    </source>
</evidence>
<proteinExistence type="predicted"/>
<feature type="non-terminal residue" evidence="2">
    <location>
        <position position="70"/>
    </location>
</feature>